<evidence type="ECO:0000256" key="1">
    <source>
        <dbReference type="SAM" id="Phobius"/>
    </source>
</evidence>
<feature type="chain" id="PRO_5041721687" description="Branched-chain amino acid transport system carrier protein" evidence="2">
    <location>
        <begin position="27"/>
        <end position="141"/>
    </location>
</feature>
<evidence type="ECO:0000313" key="4">
    <source>
        <dbReference type="Proteomes" id="UP001186944"/>
    </source>
</evidence>
<proteinExistence type="predicted"/>
<dbReference type="EMBL" id="VSWD01000007">
    <property type="protein sequence ID" value="KAK3098594.1"/>
    <property type="molecule type" value="Genomic_DNA"/>
</dbReference>
<dbReference type="AlphaFoldDB" id="A0AA89BY13"/>
<keyword evidence="4" id="KW-1185">Reference proteome</keyword>
<feature type="signal peptide" evidence="2">
    <location>
        <begin position="1"/>
        <end position="26"/>
    </location>
</feature>
<dbReference type="InterPro" id="IPR013879">
    <property type="entry name" value="DUF1761"/>
</dbReference>
<comment type="caution">
    <text evidence="3">The sequence shown here is derived from an EMBL/GenBank/DDBJ whole genome shotgun (WGS) entry which is preliminary data.</text>
</comment>
<name>A0AA89BY13_PINIB</name>
<feature type="transmembrane region" description="Helical" evidence="1">
    <location>
        <begin position="81"/>
        <end position="102"/>
    </location>
</feature>
<evidence type="ECO:0000256" key="2">
    <source>
        <dbReference type="SAM" id="SignalP"/>
    </source>
</evidence>
<reference evidence="3" key="1">
    <citation type="submission" date="2019-08" db="EMBL/GenBank/DDBJ databases">
        <title>The improved chromosome-level genome for the pearl oyster Pinctada fucata martensii using PacBio sequencing and Hi-C.</title>
        <authorList>
            <person name="Zheng Z."/>
        </authorList>
    </citation>
    <scope>NUCLEOTIDE SEQUENCE</scope>
    <source>
        <strain evidence="3">ZZ-2019</strain>
        <tissue evidence="3">Adductor muscle</tissue>
    </source>
</reference>
<protein>
    <recommendedName>
        <fullName evidence="5">Branched-chain amino acid transport system carrier protein</fullName>
    </recommendedName>
</protein>
<dbReference type="Pfam" id="PF08570">
    <property type="entry name" value="DUF1761"/>
    <property type="match status" value="1"/>
</dbReference>
<gene>
    <name evidence="3" type="ORF">FSP39_021075</name>
</gene>
<keyword evidence="1" id="KW-0472">Membrane</keyword>
<dbReference type="Proteomes" id="UP001186944">
    <property type="component" value="Unassembled WGS sequence"/>
</dbReference>
<evidence type="ECO:0000313" key="3">
    <source>
        <dbReference type="EMBL" id="KAK3098594.1"/>
    </source>
</evidence>
<keyword evidence="2" id="KW-0732">Signal</keyword>
<evidence type="ECO:0008006" key="5">
    <source>
        <dbReference type="Google" id="ProtNLM"/>
    </source>
</evidence>
<accession>A0AA89BY13</accession>
<feature type="transmembrane region" description="Helical" evidence="1">
    <location>
        <begin position="114"/>
        <end position="132"/>
    </location>
</feature>
<organism evidence="3 4">
    <name type="scientific">Pinctada imbricata</name>
    <name type="common">Atlantic pearl-oyster</name>
    <name type="synonym">Pinctada martensii</name>
    <dbReference type="NCBI Taxonomy" id="66713"/>
    <lineage>
        <taxon>Eukaryota</taxon>
        <taxon>Metazoa</taxon>
        <taxon>Spiralia</taxon>
        <taxon>Lophotrochozoa</taxon>
        <taxon>Mollusca</taxon>
        <taxon>Bivalvia</taxon>
        <taxon>Autobranchia</taxon>
        <taxon>Pteriomorphia</taxon>
        <taxon>Pterioida</taxon>
        <taxon>Pterioidea</taxon>
        <taxon>Pteriidae</taxon>
        <taxon>Pinctada</taxon>
    </lineage>
</organism>
<sequence>MIAGILTAFLCSQILGVTWYSPPVLGGPWMTATFPGKTFDQIGEGMLPMTYLVSMIAYACLAVLVNVIISQYAKVSSYKEAVQYGMVFSLIITATSLPHCMFSQRSPITAMVDHGFDFVVVISMCMCAVLFGQGKDKKKIA</sequence>
<feature type="transmembrane region" description="Helical" evidence="1">
    <location>
        <begin position="49"/>
        <end position="69"/>
    </location>
</feature>
<keyword evidence="1" id="KW-1133">Transmembrane helix</keyword>
<keyword evidence="1" id="KW-0812">Transmembrane</keyword>